<comment type="subunit">
    <text evidence="2 6">Homotetramer.</text>
</comment>
<dbReference type="InterPro" id="IPR015868">
    <property type="entry name" value="Glutaminase"/>
</dbReference>
<reference evidence="8 10" key="2">
    <citation type="submission" date="2018-06" db="EMBL/GenBank/DDBJ databases">
        <authorList>
            <consortium name="Pathogen Informatics"/>
            <person name="Doyle S."/>
        </authorList>
    </citation>
    <scope>NUCLEOTIDE SEQUENCE [LARGE SCALE GENOMIC DNA]</scope>
    <source>
        <strain evidence="8 10">NCTC9810</strain>
    </source>
</reference>
<protein>
    <recommendedName>
        <fullName evidence="3 6">Glutaminase</fullName>
        <ecNumber evidence="3 6">3.5.1.2</ecNumber>
    </recommendedName>
</protein>
<sequence>MLYKRDFIDQRIKSVIRTSESCIGEGKVASYIPELANVNPDNFALSITSVTGESFNYGNYDYDFSIQSICKVLLLIMALHDNDPEAVYNKVGSEPTKYEFNSLVPITDKASNPFINAGAITTASMILGNSVDDKFDRILDYYKKLSKHEKAYLMEEVYSSEMETTDRNKAIAYYLKSKEIFDDDPEMVLDLYIRACSISTNVVGLSRMGAVLANKGFEIDSHYNLLSKSEVQIVLSQMATCGMYEKSGRYLMNVGIPSKSGVSGGILGVVPGVCGIGVYSPRLDETGNSVRGKEIFNMLGQELDLSIFIH</sequence>
<dbReference type="GO" id="GO:0004359">
    <property type="term" value="F:glutaminase activity"/>
    <property type="evidence" value="ECO:0007669"/>
    <property type="project" value="UniProtKB-UniRule"/>
</dbReference>
<dbReference type="Pfam" id="PF04960">
    <property type="entry name" value="Glutaminase"/>
    <property type="match status" value="1"/>
</dbReference>
<name>A0A2I1MAR1_9FIRM</name>
<evidence type="ECO:0000256" key="1">
    <source>
        <dbReference type="ARBA" id="ARBA00011076"/>
    </source>
</evidence>
<keyword evidence="6" id="KW-0007">Acetylation</keyword>
<feature type="binding site" evidence="6">
    <location>
        <position position="68"/>
    </location>
    <ligand>
        <name>substrate</name>
    </ligand>
</feature>
<feature type="binding site" evidence="6">
    <location>
        <position position="262"/>
    </location>
    <ligand>
        <name>substrate</name>
    </ligand>
</feature>
<keyword evidence="4 6" id="KW-0378">Hydrolase</keyword>
<dbReference type="InterPro" id="IPR012338">
    <property type="entry name" value="Beta-lactam/transpept-like"/>
</dbReference>
<evidence type="ECO:0000256" key="5">
    <source>
        <dbReference type="ARBA" id="ARBA00049534"/>
    </source>
</evidence>
<dbReference type="GO" id="GO:0006537">
    <property type="term" value="P:glutamate biosynthetic process"/>
    <property type="evidence" value="ECO:0007669"/>
    <property type="project" value="TreeGrafter"/>
</dbReference>
<gene>
    <name evidence="6 7" type="primary">glsA</name>
    <name evidence="7" type="ORF">CYJ34_00530</name>
    <name evidence="8" type="ORF">NCTC9810_01243</name>
</gene>
<dbReference type="FunFam" id="3.40.710.10:FF:000005">
    <property type="entry name" value="Glutaminase"/>
    <property type="match status" value="1"/>
</dbReference>
<feature type="binding site" evidence="6">
    <location>
        <position position="244"/>
    </location>
    <ligand>
        <name>substrate</name>
    </ligand>
</feature>
<evidence type="ECO:0000256" key="6">
    <source>
        <dbReference type="HAMAP-Rule" id="MF_00313"/>
    </source>
</evidence>
<reference evidence="7 9" key="1">
    <citation type="submission" date="2017-12" db="EMBL/GenBank/DDBJ databases">
        <title>Phylogenetic diversity of female urinary microbiome.</title>
        <authorList>
            <person name="Thomas-White K."/>
            <person name="Wolfe A.J."/>
        </authorList>
    </citation>
    <scope>NUCLEOTIDE SEQUENCE [LARGE SCALE GENOMIC DNA]</scope>
    <source>
        <strain evidence="7 9">UMB0119</strain>
    </source>
</reference>
<evidence type="ECO:0000313" key="8">
    <source>
        <dbReference type="EMBL" id="SUU92896.1"/>
    </source>
</evidence>
<dbReference type="Proteomes" id="UP000255124">
    <property type="component" value="Unassembled WGS sequence"/>
</dbReference>
<dbReference type="Proteomes" id="UP000234335">
    <property type="component" value="Unassembled WGS sequence"/>
</dbReference>
<dbReference type="AlphaFoldDB" id="A0A2I1MAR1"/>
<dbReference type="EMBL" id="PKGS01000001">
    <property type="protein sequence ID" value="PKZ17226.1"/>
    <property type="molecule type" value="Genomic_DNA"/>
</dbReference>
<dbReference type="HAMAP" id="MF_00313">
    <property type="entry name" value="Glutaminase"/>
    <property type="match status" value="1"/>
</dbReference>
<feature type="binding site" evidence="6">
    <location>
        <position position="192"/>
    </location>
    <ligand>
        <name>substrate</name>
    </ligand>
</feature>
<dbReference type="RefSeq" id="WP_101539395.1">
    <property type="nucleotide sequence ID" value="NZ_CALTZC010000003.1"/>
</dbReference>
<evidence type="ECO:0000256" key="2">
    <source>
        <dbReference type="ARBA" id="ARBA00011881"/>
    </source>
</evidence>
<evidence type="ECO:0000256" key="3">
    <source>
        <dbReference type="ARBA" id="ARBA00012918"/>
    </source>
</evidence>
<proteinExistence type="inferred from homology"/>
<dbReference type="PANTHER" id="PTHR12544">
    <property type="entry name" value="GLUTAMINASE"/>
    <property type="match status" value="1"/>
</dbReference>
<keyword evidence="9" id="KW-1185">Reference proteome</keyword>
<comment type="catalytic activity">
    <reaction evidence="5 6">
        <text>L-glutamine + H2O = L-glutamate + NH4(+)</text>
        <dbReference type="Rhea" id="RHEA:15889"/>
        <dbReference type="ChEBI" id="CHEBI:15377"/>
        <dbReference type="ChEBI" id="CHEBI:28938"/>
        <dbReference type="ChEBI" id="CHEBI:29985"/>
        <dbReference type="ChEBI" id="CHEBI:58359"/>
        <dbReference type="EC" id="3.5.1.2"/>
    </reaction>
</comment>
<dbReference type="EMBL" id="UFTA01000002">
    <property type="protein sequence ID" value="SUU92896.1"/>
    <property type="molecule type" value="Genomic_DNA"/>
</dbReference>
<evidence type="ECO:0000313" key="7">
    <source>
        <dbReference type="EMBL" id="PKZ17226.1"/>
    </source>
</evidence>
<dbReference type="EC" id="3.5.1.2" evidence="3 6"/>
<evidence type="ECO:0000256" key="4">
    <source>
        <dbReference type="ARBA" id="ARBA00022801"/>
    </source>
</evidence>
<feature type="binding site" evidence="6">
    <location>
        <position position="161"/>
    </location>
    <ligand>
        <name>substrate</name>
    </ligand>
</feature>
<accession>A0A2I1MAR1</accession>
<evidence type="ECO:0000313" key="9">
    <source>
        <dbReference type="Proteomes" id="UP000234335"/>
    </source>
</evidence>
<dbReference type="PANTHER" id="PTHR12544:SF29">
    <property type="entry name" value="GLUTAMINASE"/>
    <property type="match status" value="1"/>
</dbReference>
<dbReference type="SUPFAM" id="SSF56601">
    <property type="entry name" value="beta-lactamase/transpeptidase-like"/>
    <property type="match status" value="1"/>
</dbReference>
<comment type="similarity">
    <text evidence="1 6">Belongs to the glutaminase family.</text>
</comment>
<organism evidence="7 9">
    <name type="scientific">Anaerococcus octavius</name>
    <dbReference type="NCBI Taxonomy" id="54007"/>
    <lineage>
        <taxon>Bacteria</taxon>
        <taxon>Bacillati</taxon>
        <taxon>Bacillota</taxon>
        <taxon>Tissierellia</taxon>
        <taxon>Tissierellales</taxon>
        <taxon>Peptoniphilaceae</taxon>
        <taxon>Anaerococcus</taxon>
    </lineage>
</organism>
<dbReference type="NCBIfam" id="TIGR03814">
    <property type="entry name" value="Gln_ase"/>
    <property type="match status" value="1"/>
</dbReference>
<dbReference type="OrthoDB" id="9788822at2"/>
<dbReference type="GO" id="GO:0006543">
    <property type="term" value="P:L-glutamine catabolic process"/>
    <property type="evidence" value="ECO:0007669"/>
    <property type="project" value="TreeGrafter"/>
</dbReference>
<feature type="binding site" evidence="6">
    <location>
        <position position="168"/>
    </location>
    <ligand>
        <name>substrate</name>
    </ligand>
</feature>
<feature type="binding site" evidence="6">
    <location>
        <position position="116"/>
    </location>
    <ligand>
        <name>substrate</name>
    </ligand>
</feature>
<evidence type="ECO:0000313" key="10">
    <source>
        <dbReference type="Proteomes" id="UP000255124"/>
    </source>
</evidence>
<dbReference type="Gene3D" id="3.40.710.10">
    <property type="entry name" value="DD-peptidase/beta-lactamase superfamily"/>
    <property type="match status" value="1"/>
</dbReference>